<dbReference type="InterPro" id="IPR009695">
    <property type="entry name" value="Diacylglyc_glucosyltr_N"/>
</dbReference>
<evidence type="ECO:0000259" key="5">
    <source>
        <dbReference type="Pfam" id="PF04101"/>
    </source>
</evidence>
<dbReference type="GO" id="GO:0016020">
    <property type="term" value="C:membrane"/>
    <property type="evidence" value="ECO:0007669"/>
    <property type="project" value="UniProtKB-SubCell"/>
</dbReference>
<protein>
    <submittedName>
        <fullName evidence="7">UDP-glucuronosyltransferase</fullName>
    </submittedName>
</protein>
<comment type="subcellular location">
    <subcellularLocation>
        <location evidence="1">Membrane</location>
    </subcellularLocation>
</comment>
<dbReference type="GO" id="GO:0016758">
    <property type="term" value="F:hexosyltransferase activity"/>
    <property type="evidence" value="ECO:0007669"/>
    <property type="project" value="InterPro"/>
</dbReference>
<dbReference type="PANTHER" id="PTHR43025">
    <property type="entry name" value="MONOGALACTOSYLDIACYLGLYCEROL SYNTHASE"/>
    <property type="match status" value="1"/>
</dbReference>
<dbReference type="InterPro" id="IPR050519">
    <property type="entry name" value="Glycosyltransf_28_UgtP"/>
</dbReference>
<reference evidence="7 9" key="1">
    <citation type="submission" date="2017-11" db="EMBL/GenBank/DDBJ databases">
        <title>Comparitive Functional Genomics of Dry Heat Resistant strains isolated from the Viking Spacecraft.</title>
        <authorList>
            <person name="Seuylemezian A."/>
            <person name="Cooper K."/>
            <person name="Vaishampayan P."/>
        </authorList>
    </citation>
    <scope>NUCLEOTIDE SEQUENCE [LARGE SCALE GENOMIC DNA]</scope>
    <source>
        <strain evidence="7 9">M4.6</strain>
    </source>
</reference>
<dbReference type="Pfam" id="PF04101">
    <property type="entry name" value="Glyco_tran_28_C"/>
    <property type="match status" value="1"/>
</dbReference>
<evidence type="ECO:0000313" key="9">
    <source>
        <dbReference type="Proteomes" id="UP000234951"/>
    </source>
</evidence>
<comment type="similarity">
    <text evidence="2">Belongs to the glycosyltransferase 28 family.</text>
</comment>
<dbReference type="EMBL" id="PGVD01000022">
    <property type="protein sequence ID" value="PLR98297.1"/>
    <property type="molecule type" value="Genomic_DNA"/>
</dbReference>
<keyword evidence="4 7" id="KW-0808">Transferase</keyword>
<evidence type="ECO:0000259" key="6">
    <source>
        <dbReference type="Pfam" id="PF06925"/>
    </source>
</evidence>
<dbReference type="Pfam" id="PF06925">
    <property type="entry name" value="MGDG_synth"/>
    <property type="match status" value="1"/>
</dbReference>
<evidence type="ECO:0000313" key="8">
    <source>
        <dbReference type="EMBL" id="PLR98297.1"/>
    </source>
</evidence>
<evidence type="ECO:0000256" key="3">
    <source>
        <dbReference type="ARBA" id="ARBA00022676"/>
    </source>
</evidence>
<dbReference type="Proteomes" id="UP000235114">
    <property type="component" value="Unassembled WGS sequence"/>
</dbReference>
<dbReference type="InterPro" id="IPR007235">
    <property type="entry name" value="Glyco_trans_28_C"/>
</dbReference>
<feature type="domain" description="Diacylglycerol glucosyltransferase N-terminal" evidence="6">
    <location>
        <begin position="19"/>
        <end position="185"/>
    </location>
</feature>
<evidence type="ECO:0000256" key="1">
    <source>
        <dbReference type="ARBA" id="ARBA00004370"/>
    </source>
</evidence>
<dbReference type="AlphaFoldDB" id="A0A2N5GIL4"/>
<dbReference type="GO" id="GO:0009247">
    <property type="term" value="P:glycolipid biosynthetic process"/>
    <property type="evidence" value="ECO:0007669"/>
    <property type="project" value="InterPro"/>
</dbReference>
<evidence type="ECO:0000256" key="2">
    <source>
        <dbReference type="ARBA" id="ARBA00006962"/>
    </source>
</evidence>
<organism evidence="7 9">
    <name type="scientific">Bacillus canaveralius</name>
    <dbReference type="NCBI Taxonomy" id="1403243"/>
    <lineage>
        <taxon>Bacteria</taxon>
        <taxon>Bacillati</taxon>
        <taxon>Bacillota</taxon>
        <taxon>Bacilli</taxon>
        <taxon>Bacillales</taxon>
        <taxon>Bacillaceae</taxon>
        <taxon>Bacillus</taxon>
    </lineage>
</organism>
<evidence type="ECO:0000313" key="10">
    <source>
        <dbReference type="Proteomes" id="UP000235114"/>
    </source>
</evidence>
<dbReference type="PANTHER" id="PTHR43025:SF3">
    <property type="entry name" value="MONOGALACTOSYLDIACYLGLYCEROL SYNTHASE 1, CHLOROPLASTIC"/>
    <property type="match status" value="1"/>
</dbReference>
<name>A0A2N5GIL4_9BACI</name>
<dbReference type="EMBL" id="PGVA01000044">
    <property type="protein sequence ID" value="PLR80827.1"/>
    <property type="molecule type" value="Genomic_DNA"/>
</dbReference>
<evidence type="ECO:0000313" key="7">
    <source>
        <dbReference type="EMBL" id="PLR80827.1"/>
    </source>
</evidence>
<feature type="domain" description="Glycosyl transferase family 28 C-terminal" evidence="5">
    <location>
        <begin position="204"/>
        <end position="296"/>
    </location>
</feature>
<dbReference type="SUPFAM" id="SSF53756">
    <property type="entry name" value="UDP-Glycosyltransferase/glycogen phosphorylase"/>
    <property type="match status" value="1"/>
</dbReference>
<accession>A0A2N5GIL4</accession>
<comment type="caution">
    <text evidence="7">The sequence shown here is derived from an EMBL/GenBank/DDBJ whole genome shotgun (WGS) entry which is preliminary data.</text>
</comment>
<evidence type="ECO:0000256" key="4">
    <source>
        <dbReference type="ARBA" id="ARBA00022679"/>
    </source>
</evidence>
<gene>
    <name evidence="7" type="ORF">CU635_17415</name>
    <name evidence="8" type="ORF">CVD25_07965</name>
</gene>
<reference evidence="8 10" key="2">
    <citation type="submission" date="2017-12" db="EMBL/GenBank/DDBJ databases">
        <title>Comparative Functional Genomics of Dry Heat Resistant strains isolated from the Viking Spacecraft.</title>
        <authorList>
            <person name="Seuylemezian A."/>
            <person name="Cooper K."/>
            <person name="Vaishampayan P."/>
        </authorList>
    </citation>
    <scope>NUCLEOTIDE SEQUENCE [LARGE SCALE GENOMIC DNA]</scope>
    <source>
        <strain evidence="8 10">ATCC 29669</strain>
    </source>
</reference>
<dbReference type="Proteomes" id="UP000234951">
    <property type="component" value="Unassembled WGS sequence"/>
</dbReference>
<proteinExistence type="inferred from homology"/>
<keyword evidence="10" id="KW-1185">Reference proteome</keyword>
<keyword evidence="3" id="KW-0328">Glycosyltransferase</keyword>
<sequence length="371" mass="42809">MFFVKKVLLLPFLQISSGHHQVADAIAAYLKKADPFMQCKTVDLFHYTSKRLEKMTSALYLWAIKMLPDFYSKIYIRNAYLNDKPDQSFLFYEKLFLKSMKKLLSEENPDIVICTHCLPSYLLNVLKNNGEFTGFVVNSYTDFFINTVWGIKNIDLHIVPSVTHKRFLVEKQIDAARVIVTGIPVHPTFNGQVPDRKRRATFNILITGGNLGVGSIGDLCGKLIPSQKMKYFVLCGKNKTLFQKLKKLASPSVVPLEYIESREQMNRLYDEMDLVVTKPGGVTISECLVKKLPILLLRALPGQEEINEAFLRENKLVLELPRGLMIKSMEEEIIAFLENDHLRNQHRETVTAFLEKYEDFNRVVEYLYKRL</sequence>
<dbReference type="OrthoDB" id="9815663at2"/>
<dbReference type="Gene3D" id="3.40.50.2000">
    <property type="entry name" value="Glycogen Phosphorylase B"/>
    <property type="match status" value="1"/>
</dbReference>